<evidence type="ECO:0000313" key="3">
    <source>
        <dbReference type="Proteomes" id="UP000230750"/>
    </source>
</evidence>
<dbReference type="PANTHER" id="PTHR12334:SF6">
    <property type="entry name" value="BAG FAMILY MOLECULAR CHAPERONE REGULATOR 2"/>
    <property type="match status" value="1"/>
</dbReference>
<dbReference type="EMBL" id="MRZV01000350">
    <property type="protein sequence ID" value="PIK51931.1"/>
    <property type="molecule type" value="Genomic_DNA"/>
</dbReference>
<comment type="caution">
    <text evidence="2">The sequence shown here is derived from an EMBL/GenBank/DDBJ whole genome shotgun (WGS) entry which is preliminary data.</text>
</comment>
<keyword evidence="1" id="KW-0175">Coiled coil</keyword>
<dbReference type="GO" id="GO:0000774">
    <property type="term" value="F:adenyl-nucleotide exchange factor activity"/>
    <property type="evidence" value="ECO:0007669"/>
    <property type="project" value="InterPro"/>
</dbReference>
<protein>
    <submittedName>
        <fullName evidence="2">Putative BAG family molecular chaperone regulator 2-like</fullName>
    </submittedName>
</protein>
<dbReference type="InterPro" id="IPR037689">
    <property type="entry name" value="BAG2"/>
</dbReference>
<evidence type="ECO:0000256" key="1">
    <source>
        <dbReference type="SAM" id="Coils"/>
    </source>
</evidence>
<reference evidence="2 3" key="1">
    <citation type="journal article" date="2017" name="PLoS Biol.">
        <title>The sea cucumber genome provides insights into morphological evolution and visceral regeneration.</title>
        <authorList>
            <person name="Zhang X."/>
            <person name="Sun L."/>
            <person name="Yuan J."/>
            <person name="Sun Y."/>
            <person name="Gao Y."/>
            <person name="Zhang L."/>
            <person name="Li S."/>
            <person name="Dai H."/>
            <person name="Hamel J.F."/>
            <person name="Liu C."/>
            <person name="Yu Y."/>
            <person name="Liu S."/>
            <person name="Lin W."/>
            <person name="Guo K."/>
            <person name="Jin S."/>
            <person name="Xu P."/>
            <person name="Storey K.B."/>
            <person name="Huan P."/>
            <person name="Zhang T."/>
            <person name="Zhou Y."/>
            <person name="Zhang J."/>
            <person name="Lin C."/>
            <person name="Li X."/>
            <person name="Xing L."/>
            <person name="Huo D."/>
            <person name="Sun M."/>
            <person name="Wang L."/>
            <person name="Mercier A."/>
            <person name="Li F."/>
            <person name="Yang H."/>
            <person name="Xiang J."/>
        </authorList>
    </citation>
    <scope>NUCLEOTIDE SEQUENCE [LARGE SCALE GENOMIC DNA]</scope>
    <source>
        <strain evidence="2">Shaxun</strain>
        <tissue evidence="2">Muscle</tissue>
    </source>
</reference>
<sequence>MANNHLSLMPVEDLTRDRIQETLDSLENGVDKMRELARVVKEDREAILNSLGSLLNSPILKDTKGAEREEIELRLDHLVKRCLGVEIEVQIIRNQSQQLAMERYLNSCLTEPKGPTDEGFQATLLECAADDQKEIRKKLQILLDKMEAMSGILSSFDPKLA</sequence>
<name>A0A2G8KVB0_STIJA</name>
<evidence type="ECO:0000313" key="2">
    <source>
        <dbReference type="EMBL" id="PIK51931.1"/>
    </source>
</evidence>
<dbReference type="AlphaFoldDB" id="A0A2G8KVB0"/>
<dbReference type="OrthoDB" id="6284251at2759"/>
<dbReference type="GO" id="GO:0051087">
    <property type="term" value="F:protein-folding chaperone binding"/>
    <property type="evidence" value="ECO:0007669"/>
    <property type="project" value="InterPro"/>
</dbReference>
<dbReference type="GO" id="GO:0050821">
    <property type="term" value="P:protein stabilization"/>
    <property type="evidence" value="ECO:0007669"/>
    <property type="project" value="TreeGrafter"/>
</dbReference>
<accession>A0A2G8KVB0</accession>
<dbReference type="PANTHER" id="PTHR12334">
    <property type="entry name" value="BAG FAMILY MOLECULAR CHAPERONE REGULATOR 2"/>
    <property type="match status" value="1"/>
</dbReference>
<gene>
    <name evidence="2" type="ORF">BSL78_11186</name>
</gene>
<keyword evidence="3" id="KW-1185">Reference proteome</keyword>
<organism evidence="2 3">
    <name type="scientific">Stichopus japonicus</name>
    <name type="common">Sea cucumber</name>
    <dbReference type="NCBI Taxonomy" id="307972"/>
    <lineage>
        <taxon>Eukaryota</taxon>
        <taxon>Metazoa</taxon>
        <taxon>Echinodermata</taxon>
        <taxon>Eleutherozoa</taxon>
        <taxon>Echinozoa</taxon>
        <taxon>Holothuroidea</taxon>
        <taxon>Aspidochirotacea</taxon>
        <taxon>Aspidochirotida</taxon>
        <taxon>Stichopodidae</taxon>
        <taxon>Apostichopus</taxon>
    </lineage>
</organism>
<dbReference type="Proteomes" id="UP000230750">
    <property type="component" value="Unassembled WGS sequence"/>
</dbReference>
<proteinExistence type="predicted"/>
<dbReference type="STRING" id="307972.A0A2G8KVB0"/>
<feature type="coiled-coil region" evidence="1">
    <location>
        <begin position="16"/>
        <end position="43"/>
    </location>
</feature>
<dbReference type="Gene3D" id="1.20.58.890">
    <property type="match status" value="1"/>
</dbReference>